<dbReference type="AlphaFoldDB" id="A0A918S497"/>
<dbReference type="GO" id="GO:0046872">
    <property type="term" value="F:metal ion binding"/>
    <property type="evidence" value="ECO:0007669"/>
    <property type="project" value="UniProtKB-KW"/>
</dbReference>
<organism evidence="4 5">
    <name type="scientific">Salinimicrobium marinum</name>
    <dbReference type="NCBI Taxonomy" id="680283"/>
    <lineage>
        <taxon>Bacteria</taxon>
        <taxon>Pseudomonadati</taxon>
        <taxon>Bacteroidota</taxon>
        <taxon>Flavobacteriia</taxon>
        <taxon>Flavobacteriales</taxon>
        <taxon>Flavobacteriaceae</taxon>
        <taxon>Salinimicrobium</taxon>
    </lineage>
</organism>
<gene>
    <name evidence="4" type="ORF">GCM10007103_01270</name>
</gene>
<dbReference type="SUPFAM" id="SSF88713">
    <property type="entry name" value="Glycoside hydrolase/deacetylase"/>
    <property type="match status" value="1"/>
</dbReference>
<protein>
    <submittedName>
        <fullName evidence="4">Polysaccharide deacetylase</fullName>
    </submittedName>
</protein>
<dbReference type="Gene3D" id="3.20.20.370">
    <property type="entry name" value="Glycoside hydrolase/deacetylase"/>
    <property type="match status" value="1"/>
</dbReference>
<keyword evidence="5" id="KW-1185">Reference proteome</keyword>
<dbReference type="GO" id="GO:0016020">
    <property type="term" value="C:membrane"/>
    <property type="evidence" value="ECO:0007669"/>
    <property type="project" value="TreeGrafter"/>
</dbReference>
<evidence type="ECO:0000259" key="3">
    <source>
        <dbReference type="PROSITE" id="PS51677"/>
    </source>
</evidence>
<dbReference type="Pfam" id="PF01522">
    <property type="entry name" value="Polysacc_deac_1"/>
    <property type="match status" value="1"/>
</dbReference>
<sequence length="209" mass="24267">MATEEKILYLSFDDGPIPEVTPWVLQQLKKYNAKATFFCIGDNIKKHPKIFQMLTSDGHSVGNHTFNHFNGWKISSEAYLKNSHLAEEAIIAGSQLQIEKRQENKEKREESKPINLKLFRPPYGRMTGEQAQLLQERNYKIVMWDVLSRDYNKNISSKECFQNVIKHSSPGSIIVFHDSLKAEKNLRAVLPRVLEYYSSKGYSFRKIQL</sequence>
<dbReference type="RefSeq" id="WP_229793603.1">
    <property type="nucleotide sequence ID" value="NZ_BMXB01000001.1"/>
</dbReference>
<reference evidence="4" key="2">
    <citation type="submission" date="2020-09" db="EMBL/GenBank/DDBJ databases">
        <authorList>
            <person name="Sun Q."/>
            <person name="Kim S."/>
        </authorList>
    </citation>
    <scope>NUCLEOTIDE SEQUENCE</scope>
    <source>
        <strain evidence="4">KCTC 12719</strain>
    </source>
</reference>
<dbReference type="InterPro" id="IPR050248">
    <property type="entry name" value="Polysacc_deacetylase_ArnD"/>
</dbReference>
<evidence type="ECO:0000313" key="5">
    <source>
        <dbReference type="Proteomes" id="UP000610456"/>
    </source>
</evidence>
<dbReference type="Proteomes" id="UP000610456">
    <property type="component" value="Unassembled WGS sequence"/>
</dbReference>
<comment type="caution">
    <text evidence="4">The sequence shown here is derived from an EMBL/GenBank/DDBJ whole genome shotgun (WGS) entry which is preliminary data.</text>
</comment>
<proteinExistence type="predicted"/>
<accession>A0A918S497</accession>
<dbReference type="GO" id="GO:0005975">
    <property type="term" value="P:carbohydrate metabolic process"/>
    <property type="evidence" value="ECO:0007669"/>
    <property type="project" value="InterPro"/>
</dbReference>
<dbReference type="PROSITE" id="PS51677">
    <property type="entry name" value="NODB"/>
    <property type="match status" value="1"/>
</dbReference>
<dbReference type="InterPro" id="IPR011330">
    <property type="entry name" value="Glyco_hydro/deAcase_b/a-brl"/>
</dbReference>
<dbReference type="CDD" id="cd10917">
    <property type="entry name" value="CE4_NodB_like_6s_7s"/>
    <property type="match status" value="1"/>
</dbReference>
<dbReference type="PANTHER" id="PTHR10587:SF133">
    <property type="entry name" value="CHITIN DEACETYLASE 1-RELATED"/>
    <property type="match status" value="1"/>
</dbReference>
<dbReference type="PANTHER" id="PTHR10587">
    <property type="entry name" value="GLYCOSYL TRANSFERASE-RELATED"/>
    <property type="match status" value="1"/>
</dbReference>
<evidence type="ECO:0000313" key="4">
    <source>
        <dbReference type="EMBL" id="GHA23858.1"/>
    </source>
</evidence>
<evidence type="ECO:0000256" key="2">
    <source>
        <dbReference type="ARBA" id="ARBA00022801"/>
    </source>
</evidence>
<dbReference type="InterPro" id="IPR002509">
    <property type="entry name" value="NODB_dom"/>
</dbReference>
<reference evidence="4" key="1">
    <citation type="journal article" date="2014" name="Int. J. Syst. Evol. Microbiol.">
        <title>Complete genome sequence of Corynebacterium casei LMG S-19264T (=DSM 44701T), isolated from a smear-ripened cheese.</title>
        <authorList>
            <consortium name="US DOE Joint Genome Institute (JGI-PGF)"/>
            <person name="Walter F."/>
            <person name="Albersmeier A."/>
            <person name="Kalinowski J."/>
            <person name="Ruckert C."/>
        </authorList>
    </citation>
    <scope>NUCLEOTIDE SEQUENCE</scope>
    <source>
        <strain evidence="4">KCTC 12719</strain>
    </source>
</reference>
<dbReference type="EMBL" id="BMXB01000001">
    <property type="protein sequence ID" value="GHA23858.1"/>
    <property type="molecule type" value="Genomic_DNA"/>
</dbReference>
<keyword evidence="1" id="KW-0479">Metal-binding</keyword>
<feature type="domain" description="NodB homology" evidence="3">
    <location>
        <begin position="6"/>
        <end position="205"/>
    </location>
</feature>
<evidence type="ECO:0000256" key="1">
    <source>
        <dbReference type="ARBA" id="ARBA00022723"/>
    </source>
</evidence>
<name>A0A918S497_9FLAO</name>
<dbReference type="GO" id="GO:0016810">
    <property type="term" value="F:hydrolase activity, acting on carbon-nitrogen (but not peptide) bonds"/>
    <property type="evidence" value="ECO:0007669"/>
    <property type="project" value="InterPro"/>
</dbReference>
<keyword evidence="2" id="KW-0378">Hydrolase</keyword>